<reference evidence="2" key="2">
    <citation type="submission" date="2009-11" db="EMBL/GenBank/DDBJ databases">
        <title>The Genome Sequence of Allomyces macrogynus strain ATCC 38327.</title>
        <authorList>
            <consortium name="The Broad Institute Genome Sequencing Platform"/>
            <person name="Russ C."/>
            <person name="Cuomo C."/>
            <person name="Shea T."/>
            <person name="Young S.K."/>
            <person name="Zeng Q."/>
            <person name="Koehrsen M."/>
            <person name="Haas B."/>
            <person name="Borodovsky M."/>
            <person name="Guigo R."/>
            <person name="Alvarado L."/>
            <person name="Berlin A."/>
            <person name="Borenstein D."/>
            <person name="Chen Z."/>
            <person name="Engels R."/>
            <person name="Freedman E."/>
            <person name="Gellesch M."/>
            <person name="Goldberg J."/>
            <person name="Griggs A."/>
            <person name="Gujja S."/>
            <person name="Heiman D."/>
            <person name="Hepburn T."/>
            <person name="Howarth C."/>
            <person name="Jen D."/>
            <person name="Larson L."/>
            <person name="Lewis B."/>
            <person name="Mehta T."/>
            <person name="Park D."/>
            <person name="Pearson M."/>
            <person name="Roberts A."/>
            <person name="Saif S."/>
            <person name="Shenoy N."/>
            <person name="Sisk P."/>
            <person name="Stolte C."/>
            <person name="Sykes S."/>
            <person name="Walk T."/>
            <person name="White J."/>
            <person name="Yandava C."/>
            <person name="Burger G."/>
            <person name="Gray M.W."/>
            <person name="Holland P.W.H."/>
            <person name="King N."/>
            <person name="Lang F.B.F."/>
            <person name="Roger A.J."/>
            <person name="Ruiz-Trillo I."/>
            <person name="Lander E."/>
            <person name="Nusbaum C."/>
        </authorList>
    </citation>
    <scope>NUCLEOTIDE SEQUENCE [LARGE SCALE GENOMIC DNA]</scope>
    <source>
        <strain evidence="2">ATCC 38327</strain>
    </source>
</reference>
<gene>
    <name evidence="1" type="ORF">AMAG_15982</name>
</gene>
<dbReference type="OrthoDB" id="2684236at2759"/>
<protein>
    <submittedName>
        <fullName evidence="1">Uncharacterized protein</fullName>
    </submittedName>
</protein>
<accession>A0A0L0TBW7</accession>
<dbReference type="VEuPathDB" id="FungiDB:AMAG_15982"/>
<dbReference type="Pfam" id="PF07173">
    <property type="entry name" value="GRDP-like"/>
    <property type="match status" value="1"/>
</dbReference>
<dbReference type="InterPro" id="IPR009836">
    <property type="entry name" value="GRDP-like"/>
</dbReference>
<keyword evidence="2" id="KW-1185">Reference proteome</keyword>
<organism evidence="1 2">
    <name type="scientific">Allomyces macrogynus (strain ATCC 38327)</name>
    <name type="common">Allomyces javanicus var. macrogynus</name>
    <dbReference type="NCBI Taxonomy" id="578462"/>
    <lineage>
        <taxon>Eukaryota</taxon>
        <taxon>Fungi</taxon>
        <taxon>Fungi incertae sedis</taxon>
        <taxon>Blastocladiomycota</taxon>
        <taxon>Blastocladiomycetes</taxon>
        <taxon>Blastocladiales</taxon>
        <taxon>Blastocladiaceae</taxon>
        <taxon>Allomyces</taxon>
    </lineage>
</organism>
<dbReference type="PANTHER" id="PTHR34365">
    <property type="entry name" value="ENOLASE (DUF1399)"/>
    <property type="match status" value="1"/>
</dbReference>
<dbReference type="Proteomes" id="UP000054350">
    <property type="component" value="Unassembled WGS sequence"/>
</dbReference>
<proteinExistence type="predicted"/>
<dbReference type="EMBL" id="GG745376">
    <property type="protein sequence ID" value="KNE72039.1"/>
    <property type="molecule type" value="Genomic_DNA"/>
</dbReference>
<dbReference type="PANTHER" id="PTHR34365:SF7">
    <property type="entry name" value="GLYCINE-RICH DOMAIN-CONTAINING PROTEIN 1"/>
    <property type="match status" value="1"/>
</dbReference>
<evidence type="ECO:0000313" key="1">
    <source>
        <dbReference type="EMBL" id="KNE72039.1"/>
    </source>
</evidence>
<reference evidence="1 2" key="1">
    <citation type="submission" date="2009-11" db="EMBL/GenBank/DDBJ databases">
        <title>Annotation of Allomyces macrogynus ATCC 38327.</title>
        <authorList>
            <consortium name="The Broad Institute Genome Sequencing Platform"/>
            <person name="Russ C."/>
            <person name="Cuomo C."/>
            <person name="Burger G."/>
            <person name="Gray M.W."/>
            <person name="Holland P.W.H."/>
            <person name="King N."/>
            <person name="Lang F.B.F."/>
            <person name="Roger A.J."/>
            <person name="Ruiz-Trillo I."/>
            <person name="Young S.K."/>
            <person name="Zeng Q."/>
            <person name="Gargeya S."/>
            <person name="Fitzgerald M."/>
            <person name="Haas B."/>
            <person name="Abouelleil A."/>
            <person name="Alvarado L."/>
            <person name="Arachchi H.M."/>
            <person name="Berlin A."/>
            <person name="Chapman S.B."/>
            <person name="Gearin G."/>
            <person name="Goldberg J."/>
            <person name="Griggs A."/>
            <person name="Gujja S."/>
            <person name="Hansen M."/>
            <person name="Heiman D."/>
            <person name="Howarth C."/>
            <person name="Larimer J."/>
            <person name="Lui A."/>
            <person name="MacDonald P.J.P."/>
            <person name="McCowen C."/>
            <person name="Montmayeur A."/>
            <person name="Murphy C."/>
            <person name="Neiman D."/>
            <person name="Pearson M."/>
            <person name="Priest M."/>
            <person name="Roberts A."/>
            <person name="Saif S."/>
            <person name="Shea T."/>
            <person name="Sisk P."/>
            <person name="Stolte C."/>
            <person name="Sykes S."/>
            <person name="Wortman J."/>
            <person name="Nusbaum C."/>
            <person name="Birren B."/>
        </authorList>
    </citation>
    <scope>NUCLEOTIDE SEQUENCE [LARGE SCALE GENOMIC DNA]</scope>
    <source>
        <strain evidence="1 2">ATCC 38327</strain>
    </source>
</reference>
<sequence length="205" mass="22601">MHAHHAHHDHVAHRTLLALLFNKTEWAKYIEALPTLATWADVKNTVMALIMAAAADSLNLLGNQLRFAMVIHAPGRDNWPMGHGYDPCSPLATSLLRQDGESCAGRHGAVHHFHTQAFVQYPKFLAMAVAHPHTSLVPTSAIDLLWHTYQLAPLAYGKHTLALLGHIINHDDSDDVVSEMGIADGVKETEDFWTRESANDQSLSA</sequence>
<dbReference type="AlphaFoldDB" id="A0A0L0TBW7"/>
<evidence type="ECO:0000313" key="2">
    <source>
        <dbReference type="Proteomes" id="UP000054350"/>
    </source>
</evidence>
<name>A0A0L0TBW7_ALLM3</name>